<dbReference type="InterPro" id="IPR000210">
    <property type="entry name" value="BTB/POZ_dom"/>
</dbReference>
<dbReference type="AlphaFoldDB" id="A0A409Y0P8"/>
<dbReference type="STRING" id="231916.A0A409Y0P8"/>
<dbReference type="InParanoid" id="A0A409Y0P8"/>
<dbReference type="SMART" id="SM00225">
    <property type="entry name" value="BTB"/>
    <property type="match status" value="1"/>
</dbReference>
<dbReference type="Gene3D" id="3.30.710.10">
    <property type="entry name" value="Potassium Channel Kv1.1, Chain A"/>
    <property type="match status" value="1"/>
</dbReference>
<protein>
    <recommendedName>
        <fullName evidence="1">BTB domain-containing protein</fullName>
    </recommendedName>
</protein>
<dbReference type="InterPro" id="IPR011333">
    <property type="entry name" value="SKP1/BTB/POZ_sf"/>
</dbReference>
<keyword evidence="3" id="KW-1185">Reference proteome</keyword>
<feature type="domain" description="BTB" evidence="1">
    <location>
        <begin position="93"/>
        <end position="159"/>
    </location>
</feature>
<gene>
    <name evidence="2" type="ORF">CVT26_010753</name>
</gene>
<dbReference type="PROSITE" id="PS50097">
    <property type="entry name" value="BTB"/>
    <property type="match status" value="1"/>
</dbReference>
<evidence type="ECO:0000313" key="2">
    <source>
        <dbReference type="EMBL" id="PPQ96598.1"/>
    </source>
</evidence>
<proteinExistence type="predicted"/>
<dbReference type="EMBL" id="NHYE01001349">
    <property type="protein sequence ID" value="PPQ96598.1"/>
    <property type="molecule type" value="Genomic_DNA"/>
</dbReference>
<organism evidence="2 3">
    <name type="scientific">Gymnopilus dilepis</name>
    <dbReference type="NCBI Taxonomy" id="231916"/>
    <lineage>
        <taxon>Eukaryota</taxon>
        <taxon>Fungi</taxon>
        <taxon>Dikarya</taxon>
        <taxon>Basidiomycota</taxon>
        <taxon>Agaricomycotina</taxon>
        <taxon>Agaricomycetes</taxon>
        <taxon>Agaricomycetidae</taxon>
        <taxon>Agaricales</taxon>
        <taxon>Agaricineae</taxon>
        <taxon>Hymenogastraceae</taxon>
        <taxon>Gymnopilus</taxon>
    </lineage>
</organism>
<evidence type="ECO:0000313" key="3">
    <source>
        <dbReference type="Proteomes" id="UP000284706"/>
    </source>
</evidence>
<comment type="caution">
    <text evidence="2">The sequence shown here is derived from an EMBL/GenBank/DDBJ whole genome shotgun (WGS) entry which is preliminary data.</text>
</comment>
<dbReference type="Proteomes" id="UP000284706">
    <property type="component" value="Unassembled WGS sequence"/>
</dbReference>
<evidence type="ECO:0000259" key="1">
    <source>
        <dbReference type="PROSITE" id="PS50097"/>
    </source>
</evidence>
<accession>A0A409Y0P8</accession>
<dbReference type="OrthoDB" id="2799068at2759"/>
<name>A0A409Y0P8_9AGAR</name>
<sequence length="396" mass="44696">MPLCTTGSPVTGQNQLSFHALAKTRTNSQVDSRGDESQVRNQRAQALMIISSRHIGNSKFAGPRGESDRSRPMYDAIETPEQITRSKYWFDDGNIILQAEKTQFRVHRSLLSNQSVVFRDMFSMPQPVALDPLVDGCPVVFLSDKVNDLGLVMAVFYDNFKVYNLKELMPFPLLTAILRIGKKYQIEHFQAEGLERLRSEFPKDLDAWDVSVANLVLLEEVEDSLENIINLAHELSIYSILPGAYVSYLSLVKMDEIIQGRKINDSEGGGGDTEVKPLRLNERALLQCLKGRDGLIRKFLDVIKSWLSQPSLILSPQCNQATVCPSIAAKAILNLPVMNFAYVSVLDPQDWDKPRYLCPQCHLSLGEAFNKARREIWADLPSYFGLPKWDELVDFA</sequence>
<reference evidence="2 3" key="1">
    <citation type="journal article" date="2018" name="Evol. Lett.">
        <title>Horizontal gene cluster transfer increased hallucinogenic mushroom diversity.</title>
        <authorList>
            <person name="Reynolds H.T."/>
            <person name="Vijayakumar V."/>
            <person name="Gluck-Thaler E."/>
            <person name="Korotkin H.B."/>
            <person name="Matheny P.B."/>
            <person name="Slot J.C."/>
        </authorList>
    </citation>
    <scope>NUCLEOTIDE SEQUENCE [LARGE SCALE GENOMIC DNA]</scope>
    <source>
        <strain evidence="2 3">SRW20</strain>
    </source>
</reference>